<dbReference type="AlphaFoldDB" id="A0A930HAR4"/>
<dbReference type="EMBL" id="JABZQH010000216">
    <property type="protein sequence ID" value="MBF1352626.1"/>
    <property type="molecule type" value="Genomic_DNA"/>
</dbReference>
<dbReference type="GO" id="GO:0000150">
    <property type="term" value="F:DNA strand exchange activity"/>
    <property type="evidence" value="ECO:0007669"/>
    <property type="project" value="InterPro"/>
</dbReference>
<keyword evidence="2" id="KW-0233">DNA recombination</keyword>
<dbReference type="PANTHER" id="PTHR30461:SF2">
    <property type="entry name" value="SERINE RECOMBINASE PINE-RELATED"/>
    <property type="match status" value="1"/>
</dbReference>
<evidence type="ECO:0000313" key="4">
    <source>
        <dbReference type="EMBL" id="MBF1352626.1"/>
    </source>
</evidence>
<dbReference type="Proteomes" id="UP000722050">
    <property type="component" value="Unassembled WGS sequence"/>
</dbReference>
<evidence type="ECO:0000256" key="1">
    <source>
        <dbReference type="ARBA" id="ARBA00023125"/>
    </source>
</evidence>
<dbReference type="Gene3D" id="3.40.50.1390">
    <property type="entry name" value="Resolvase, N-terminal catalytic domain"/>
    <property type="match status" value="1"/>
</dbReference>
<evidence type="ECO:0000259" key="3">
    <source>
        <dbReference type="PROSITE" id="PS51737"/>
    </source>
</evidence>
<dbReference type="SMART" id="SM00857">
    <property type="entry name" value="Resolvase"/>
    <property type="match status" value="1"/>
</dbReference>
<dbReference type="InterPro" id="IPR036162">
    <property type="entry name" value="Resolvase-like_N_sf"/>
</dbReference>
<dbReference type="InterPro" id="IPR038109">
    <property type="entry name" value="DNA_bind_recomb_sf"/>
</dbReference>
<dbReference type="InterPro" id="IPR006119">
    <property type="entry name" value="Resolv_N"/>
</dbReference>
<dbReference type="Pfam" id="PF00239">
    <property type="entry name" value="Resolvase"/>
    <property type="match status" value="1"/>
</dbReference>
<dbReference type="InterPro" id="IPR050639">
    <property type="entry name" value="SSR_resolvase"/>
</dbReference>
<accession>A0A930HAR4</accession>
<dbReference type="Gene3D" id="3.90.1750.20">
    <property type="entry name" value="Putative Large Serine Recombinase, Chain B, Domain 2"/>
    <property type="match status" value="1"/>
</dbReference>
<evidence type="ECO:0000256" key="2">
    <source>
        <dbReference type="ARBA" id="ARBA00023172"/>
    </source>
</evidence>
<dbReference type="CDD" id="cd00338">
    <property type="entry name" value="Ser_Recombinase"/>
    <property type="match status" value="1"/>
</dbReference>
<reference evidence="4" key="1">
    <citation type="submission" date="2020-04" db="EMBL/GenBank/DDBJ databases">
        <title>Deep metagenomics examines the oral microbiome during advanced dental caries in children, revealing novel taxa and co-occurrences with host molecules.</title>
        <authorList>
            <person name="Baker J.L."/>
            <person name="Morton J.T."/>
            <person name="Dinis M."/>
            <person name="Alvarez R."/>
            <person name="Tran N.C."/>
            <person name="Knight R."/>
            <person name="Edlund A."/>
        </authorList>
    </citation>
    <scope>NUCLEOTIDE SEQUENCE</scope>
    <source>
        <strain evidence="4">JCVI_24_bin.8</strain>
    </source>
</reference>
<dbReference type="PROSITE" id="PS51737">
    <property type="entry name" value="RECOMBINASE_DNA_BIND"/>
    <property type="match status" value="1"/>
</dbReference>
<evidence type="ECO:0000313" key="5">
    <source>
        <dbReference type="Proteomes" id="UP000722050"/>
    </source>
</evidence>
<feature type="domain" description="Recombinase" evidence="3">
    <location>
        <begin position="164"/>
        <end position="274"/>
    </location>
</feature>
<dbReference type="InterPro" id="IPR011109">
    <property type="entry name" value="DNA_bind_recombinase_dom"/>
</dbReference>
<proteinExistence type="predicted"/>
<dbReference type="PANTHER" id="PTHR30461">
    <property type="entry name" value="DNA-INVERTASE FROM LAMBDOID PROPHAGE"/>
    <property type="match status" value="1"/>
</dbReference>
<name>A0A930HAR4_9FIRM</name>
<dbReference type="GO" id="GO:0003677">
    <property type="term" value="F:DNA binding"/>
    <property type="evidence" value="ECO:0007669"/>
    <property type="project" value="UniProtKB-KW"/>
</dbReference>
<comment type="caution">
    <text evidence="4">The sequence shown here is derived from an EMBL/GenBank/DDBJ whole genome shotgun (WGS) entry which is preliminary data.</text>
</comment>
<organism evidence="4 5">
    <name type="scientific">Mogibacterium diversum</name>
    <dbReference type="NCBI Taxonomy" id="114527"/>
    <lineage>
        <taxon>Bacteria</taxon>
        <taxon>Bacillati</taxon>
        <taxon>Bacillota</taxon>
        <taxon>Clostridia</taxon>
        <taxon>Peptostreptococcales</taxon>
        <taxon>Anaerovoracaceae</taxon>
        <taxon>Mogibacterium</taxon>
    </lineage>
</organism>
<dbReference type="SUPFAM" id="SSF53041">
    <property type="entry name" value="Resolvase-like"/>
    <property type="match status" value="1"/>
</dbReference>
<protein>
    <submittedName>
        <fullName evidence="4">Recombinase family protein</fullName>
    </submittedName>
</protein>
<gene>
    <name evidence="4" type="ORF">HXM71_05870</name>
</gene>
<sequence>MKQTKAVAFCRVSTAEQLLGGSLNRQEKAVLKTAEKLGVVIPKEYWWSGNVSSKRGTNLKRKDINEALAVCKRDKSIKYAIVDEPDRFMRSIDEAMYFEAVFRGLGVQVYYANDPELNTDSTSAKLMKFLHYFKAEGSNEERQNKSIAGLQESLLLGKYPFQPPAGYQKGRISGVPEIDPVRGLPLREAMLSIVDRRATPTEALAWLNTTDFVKGKSKYKMDKFRKLCTNPFYAGVVEMHKQVDIRNENGLHEPLITMDEHLQLVDIFTKKKKNQSGPRKNGNPEYPLSNIVSCLKCQDKKYHRYVGFKVNNGVNKKLVYHKYRCRSCGHYFTRDELHMKAMMCLYRQDMTNDGKKLLVSSLNRIWTERRKSSSLEKAQMRRDIQILEG</sequence>
<keyword evidence="1" id="KW-0238">DNA-binding</keyword>